<gene>
    <name evidence="2" type="ORF">MAR_011760</name>
</gene>
<dbReference type="CDD" id="cd19756">
    <property type="entry name" value="Bbox2"/>
    <property type="match status" value="1"/>
</dbReference>
<evidence type="ECO:0000313" key="2">
    <source>
        <dbReference type="EMBL" id="WAR26056.1"/>
    </source>
</evidence>
<dbReference type="InterPro" id="IPR000315">
    <property type="entry name" value="Znf_B-box"/>
</dbReference>
<dbReference type="Pfam" id="PF00643">
    <property type="entry name" value="zf-B_box"/>
    <property type="match status" value="1"/>
</dbReference>
<keyword evidence="3" id="KW-1185">Reference proteome</keyword>
<reference evidence="2" key="1">
    <citation type="submission" date="2022-11" db="EMBL/GenBank/DDBJ databases">
        <title>Centuries of genome instability and evolution in soft-shell clam transmissible cancer (bioRxiv).</title>
        <authorList>
            <person name="Hart S.F.M."/>
            <person name="Yonemitsu M.A."/>
            <person name="Giersch R.M."/>
            <person name="Beal B.F."/>
            <person name="Arriagada G."/>
            <person name="Davis B.W."/>
            <person name="Ostrander E.A."/>
            <person name="Goff S.P."/>
            <person name="Metzger M.J."/>
        </authorList>
    </citation>
    <scope>NUCLEOTIDE SEQUENCE</scope>
    <source>
        <strain evidence="2">MELC-2E11</strain>
        <tissue evidence="2">Siphon/mantle</tissue>
    </source>
</reference>
<organism evidence="2 3">
    <name type="scientific">Mya arenaria</name>
    <name type="common">Soft-shell clam</name>
    <dbReference type="NCBI Taxonomy" id="6604"/>
    <lineage>
        <taxon>Eukaryota</taxon>
        <taxon>Metazoa</taxon>
        <taxon>Spiralia</taxon>
        <taxon>Lophotrochozoa</taxon>
        <taxon>Mollusca</taxon>
        <taxon>Bivalvia</taxon>
        <taxon>Autobranchia</taxon>
        <taxon>Heteroconchia</taxon>
        <taxon>Euheterodonta</taxon>
        <taxon>Imparidentia</taxon>
        <taxon>Neoheterodontei</taxon>
        <taxon>Myida</taxon>
        <taxon>Myoidea</taxon>
        <taxon>Myidae</taxon>
        <taxon>Mya</taxon>
    </lineage>
</organism>
<sequence length="147" mass="16856">MASSFISSRHKVSDLIHDFSCSPCEEDGLNSEAGYFCVDCSKYYCSRCESKHGGLFKRHRVLDRKDVKKWAAVPGTVVDDLEICEHHPGKKVELFCRDHQELCCHICVSVGHRQCSMIQHIPDVARGIHDKTEFKRLPQQIADIHFR</sequence>
<dbReference type="PANTHER" id="PTHR25462">
    <property type="entry name" value="BONUS, ISOFORM C-RELATED"/>
    <property type="match status" value="1"/>
</dbReference>
<proteinExistence type="predicted"/>
<feature type="domain" description="B box-type" evidence="1">
    <location>
        <begin position="82"/>
        <end position="113"/>
    </location>
</feature>
<dbReference type="InterPro" id="IPR047153">
    <property type="entry name" value="TRIM45/56/19-like"/>
</dbReference>
<dbReference type="PANTHER" id="PTHR25462:SF296">
    <property type="entry name" value="MEIOTIC P26, ISOFORM F"/>
    <property type="match status" value="1"/>
</dbReference>
<protein>
    <recommendedName>
        <fullName evidence="1">B box-type domain-containing protein</fullName>
    </recommendedName>
</protein>
<accession>A0ABY7FZ00</accession>
<evidence type="ECO:0000259" key="1">
    <source>
        <dbReference type="Pfam" id="PF00643"/>
    </source>
</evidence>
<evidence type="ECO:0000313" key="3">
    <source>
        <dbReference type="Proteomes" id="UP001164746"/>
    </source>
</evidence>
<dbReference type="Gene3D" id="4.10.830.40">
    <property type="match status" value="1"/>
</dbReference>
<dbReference type="Gene3D" id="3.30.160.60">
    <property type="entry name" value="Classic Zinc Finger"/>
    <property type="match status" value="1"/>
</dbReference>
<dbReference type="SUPFAM" id="SSF57845">
    <property type="entry name" value="B-box zinc-binding domain"/>
    <property type="match status" value="1"/>
</dbReference>
<dbReference type="EMBL" id="CP111025">
    <property type="protein sequence ID" value="WAR26056.1"/>
    <property type="molecule type" value="Genomic_DNA"/>
</dbReference>
<name>A0ABY7FZ00_MYAAR</name>
<dbReference type="Proteomes" id="UP001164746">
    <property type="component" value="Chromosome 14"/>
</dbReference>